<evidence type="ECO:0008006" key="3">
    <source>
        <dbReference type="Google" id="ProtNLM"/>
    </source>
</evidence>
<dbReference type="RefSeq" id="WP_281816497.1">
    <property type="nucleotide sequence ID" value="NZ_BRLB01000009.1"/>
</dbReference>
<reference evidence="1" key="1">
    <citation type="submission" date="2022-06" db="EMBL/GenBank/DDBJ databases">
        <title>Vallitalea longa sp. nov., an anaerobic bacterium isolated from marine sediment.</title>
        <authorList>
            <person name="Hirano S."/>
            <person name="Terahara T."/>
            <person name="Mori K."/>
            <person name="Hamada M."/>
            <person name="Matsumoto R."/>
            <person name="Kobayashi T."/>
        </authorList>
    </citation>
    <scope>NUCLEOTIDE SEQUENCE</scope>
    <source>
        <strain evidence="1">SH18-1</strain>
    </source>
</reference>
<protein>
    <recommendedName>
        <fullName evidence="3">GAF domain-containing protein</fullName>
    </recommendedName>
</protein>
<keyword evidence="2" id="KW-1185">Reference proteome</keyword>
<dbReference type="AlphaFoldDB" id="A0A9W5YD21"/>
<name>A0A9W5YD21_9FIRM</name>
<accession>A0A9W5YD21</accession>
<sequence>MAYEEMLYNILEHHRKSEDISKKVYRYTGLIHAIEFFSQKFNLNHLEKYIYEFTNELLLPDQIAVFIKDQNKYILMQSSGYTKKDYTIDYSSSYDEIIKYYSGLLKEDNLREHFKKVVFNDFPFQFCIPLIMDLELYGFIFVNKINDSFCEDDEIIANALMNLYSTSLANYKYYKDLENVSRQLNEKVFNLFAMNHSSKALLSQLDLDTLYKLSISAFAELTQSSFTAFFLYDPISNSYKLVSLKDVYNHDLIMFINLFPNEKTRSKSRVLTDMSDKTQSDDFYDIFENSRELLKDLKICYVVSLLKKNDLVGFVTLGPKVNGYKYDKSIFELIESLASSIYIAINNAKNFKKINMQKKIINNKLTRIVKLNQLMKNINTASNMEQLIELTLSTLNIYFGVTSGFIGLYDNDIDVINIMESINISESLKYIPFSRDLLVLKLGEKIILNSEADVENVFSTKVVSSFNNTYSGGLFVPIFVEDNELKLLGVIGILAIKDKILGDEENIITMESIANHIAPVMYQFITLNKVVEQYKPDYQVLFLEDLKYDIIEAEDFYLELKVIHIVIDRKFTFTKPNIGSLSKRFKKVYPVDNMNIFVITIEKEPLKDIEQILGRNSYCKQYDYGKDFKDFDQFMAIYSNDKN</sequence>
<evidence type="ECO:0000313" key="1">
    <source>
        <dbReference type="EMBL" id="GKX30371.1"/>
    </source>
</evidence>
<comment type="caution">
    <text evidence="1">The sequence shown here is derived from an EMBL/GenBank/DDBJ whole genome shotgun (WGS) entry which is preliminary data.</text>
</comment>
<organism evidence="1 2">
    <name type="scientific">Vallitalea longa</name>
    <dbReference type="NCBI Taxonomy" id="2936439"/>
    <lineage>
        <taxon>Bacteria</taxon>
        <taxon>Bacillati</taxon>
        <taxon>Bacillota</taxon>
        <taxon>Clostridia</taxon>
        <taxon>Lachnospirales</taxon>
        <taxon>Vallitaleaceae</taxon>
        <taxon>Vallitalea</taxon>
    </lineage>
</organism>
<gene>
    <name evidence="1" type="ORF">SH1V18_28510</name>
</gene>
<dbReference type="InterPro" id="IPR029016">
    <property type="entry name" value="GAF-like_dom_sf"/>
</dbReference>
<evidence type="ECO:0000313" key="2">
    <source>
        <dbReference type="Proteomes" id="UP001144256"/>
    </source>
</evidence>
<dbReference type="SUPFAM" id="SSF55781">
    <property type="entry name" value="GAF domain-like"/>
    <property type="match status" value="3"/>
</dbReference>
<proteinExistence type="predicted"/>
<dbReference type="Proteomes" id="UP001144256">
    <property type="component" value="Unassembled WGS sequence"/>
</dbReference>
<dbReference type="Gene3D" id="3.30.450.40">
    <property type="match status" value="2"/>
</dbReference>
<dbReference type="EMBL" id="BRLB01000009">
    <property type="protein sequence ID" value="GKX30371.1"/>
    <property type="molecule type" value="Genomic_DNA"/>
</dbReference>